<reference evidence="1" key="2">
    <citation type="submission" date="2019-07" db="EMBL/GenBank/DDBJ databases">
        <authorList>
            <person name="Seetharam A."/>
            <person name="Woodhouse M."/>
            <person name="Cannon E."/>
        </authorList>
    </citation>
    <scope>NUCLEOTIDE SEQUENCE [LARGE SCALE GENOMIC DNA]</scope>
    <source>
        <strain evidence="1">cv. B73</strain>
    </source>
</reference>
<name>A0A804PS07_MAIZE</name>
<keyword evidence="2" id="KW-1185">Reference proteome</keyword>
<reference evidence="1" key="3">
    <citation type="submission" date="2021-05" db="UniProtKB">
        <authorList>
            <consortium name="EnsemblPlants"/>
        </authorList>
    </citation>
    <scope>IDENTIFICATION</scope>
    <source>
        <strain evidence="1">cv. B73</strain>
    </source>
</reference>
<dbReference type="EnsemblPlants" id="Zm00001eb266100_T001">
    <property type="protein sequence ID" value="Zm00001eb266100_P001"/>
    <property type="gene ID" value="Zm00001eb266100"/>
</dbReference>
<dbReference type="Gramene" id="Zm00001eb266100_T001">
    <property type="protein sequence ID" value="Zm00001eb266100_P001"/>
    <property type="gene ID" value="Zm00001eb266100"/>
</dbReference>
<protein>
    <submittedName>
        <fullName evidence="1">Uncharacterized protein</fullName>
    </submittedName>
</protein>
<accession>A0A804PS07</accession>
<organism evidence="1 2">
    <name type="scientific">Zea mays</name>
    <name type="common">Maize</name>
    <dbReference type="NCBI Taxonomy" id="4577"/>
    <lineage>
        <taxon>Eukaryota</taxon>
        <taxon>Viridiplantae</taxon>
        <taxon>Streptophyta</taxon>
        <taxon>Embryophyta</taxon>
        <taxon>Tracheophyta</taxon>
        <taxon>Spermatophyta</taxon>
        <taxon>Magnoliopsida</taxon>
        <taxon>Liliopsida</taxon>
        <taxon>Poales</taxon>
        <taxon>Poaceae</taxon>
        <taxon>PACMAD clade</taxon>
        <taxon>Panicoideae</taxon>
        <taxon>Andropogonodae</taxon>
        <taxon>Andropogoneae</taxon>
        <taxon>Tripsacinae</taxon>
        <taxon>Zea</taxon>
    </lineage>
</organism>
<dbReference type="InParanoid" id="A0A804PS07"/>
<sequence>MVVLEIVSGQRNTPPQALSRSSYYHATAYFPVQAIMKLHEGDLQGLVDPCTGRPQPRGGGEVVQSRVLVHPRRRVRPADHG</sequence>
<evidence type="ECO:0000313" key="2">
    <source>
        <dbReference type="Proteomes" id="UP000007305"/>
    </source>
</evidence>
<proteinExistence type="predicted"/>
<reference evidence="2" key="1">
    <citation type="journal article" date="2009" name="Science">
        <title>The B73 maize genome: complexity, diversity, and dynamics.</title>
        <authorList>
            <person name="Schnable P.S."/>
            <person name="Ware D."/>
            <person name="Fulton R.S."/>
            <person name="Stein J.C."/>
            <person name="Wei F."/>
            <person name="Pasternak S."/>
            <person name="Liang C."/>
            <person name="Zhang J."/>
            <person name="Fulton L."/>
            <person name="Graves T.A."/>
            <person name="Minx P."/>
            <person name="Reily A.D."/>
            <person name="Courtney L."/>
            <person name="Kruchowski S.S."/>
            <person name="Tomlinson C."/>
            <person name="Strong C."/>
            <person name="Delehaunty K."/>
            <person name="Fronick C."/>
            <person name="Courtney B."/>
            <person name="Rock S.M."/>
            <person name="Belter E."/>
            <person name="Du F."/>
            <person name="Kim K."/>
            <person name="Abbott R.M."/>
            <person name="Cotton M."/>
            <person name="Levy A."/>
            <person name="Marchetto P."/>
            <person name="Ochoa K."/>
            <person name="Jackson S.M."/>
            <person name="Gillam B."/>
            <person name="Chen W."/>
            <person name="Yan L."/>
            <person name="Higginbotham J."/>
            <person name="Cardenas M."/>
            <person name="Waligorski J."/>
            <person name="Applebaum E."/>
            <person name="Phelps L."/>
            <person name="Falcone J."/>
            <person name="Kanchi K."/>
            <person name="Thane T."/>
            <person name="Scimone A."/>
            <person name="Thane N."/>
            <person name="Henke J."/>
            <person name="Wang T."/>
            <person name="Ruppert J."/>
            <person name="Shah N."/>
            <person name="Rotter K."/>
            <person name="Hodges J."/>
            <person name="Ingenthron E."/>
            <person name="Cordes M."/>
            <person name="Kohlberg S."/>
            <person name="Sgro J."/>
            <person name="Delgado B."/>
            <person name="Mead K."/>
            <person name="Chinwalla A."/>
            <person name="Leonard S."/>
            <person name="Crouse K."/>
            <person name="Collura K."/>
            <person name="Kudrna D."/>
            <person name="Currie J."/>
            <person name="He R."/>
            <person name="Angelova A."/>
            <person name="Rajasekar S."/>
            <person name="Mueller T."/>
            <person name="Lomeli R."/>
            <person name="Scara G."/>
            <person name="Ko A."/>
            <person name="Delaney K."/>
            <person name="Wissotski M."/>
            <person name="Lopez G."/>
            <person name="Campos D."/>
            <person name="Braidotti M."/>
            <person name="Ashley E."/>
            <person name="Golser W."/>
            <person name="Kim H."/>
            <person name="Lee S."/>
            <person name="Lin J."/>
            <person name="Dujmic Z."/>
            <person name="Kim W."/>
            <person name="Talag J."/>
            <person name="Zuccolo A."/>
            <person name="Fan C."/>
            <person name="Sebastian A."/>
            <person name="Kramer M."/>
            <person name="Spiegel L."/>
            <person name="Nascimento L."/>
            <person name="Zutavern T."/>
            <person name="Miller B."/>
            <person name="Ambroise C."/>
            <person name="Muller S."/>
            <person name="Spooner W."/>
            <person name="Narechania A."/>
            <person name="Ren L."/>
            <person name="Wei S."/>
            <person name="Kumari S."/>
            <person name="Faga B."/>
            <person name="Levy M.J."/>
            <person name="McMahan L."/>
            <person name="Van Buren P."/>
            <person name="Vaughn M.W."/>
            <person name="Ying K."/>
            <person name="Yeh C.-T."/>
            <person name="Emrich S.J."/>
            <person name="Jia Y."/>
            <person name="Kalyanaraman A."/>
            <person name="Hsia A.-P."/>
            <person name="Barbazuk W.B."/>
            <person name="Baucom R.S."/>
            <person name="Brutnell T.P."/>
            <person name="Carpita N.C."/>
            <person name="Chaparro C."/>
            <person name="Chia J.-M."/>
            <person name="Deragon J.-M."/>
            <person name="Estill J.C."/>
            <person name="Fu Y."/>
            <person name="Jeddeloh J.A."/>
            <person name="Han Y."/>
            <person name="Lee H."/>
            <person name="Li P."/>
            <person name="Lisch D.R."/>
            <person name="Liu S."/>
            <person name="Liu Z."/>
            <person name="Nagel D.H."/>
            <person name="McCann M.C."/>
            <person name="SanMiguel P."/>
            <person name="Myers A.M."/>
            <person name="Nettleton D."/>
            <person name="Nguyen J."/>
            <person name="Penning B.W."/>
            <person name="Ponnala L."/>
            <person name="Schneider K.L."/>
            <person name="Schwartz D.C."/>
            <person name="Sharma A."/>
            <person name="Soderlund C."/>
            <person name="Springer N.M."/>
            <person name="Sun Q."/>
            <person name="Wang H."/>
            <person name="Waterman M."/>
            <person name="Westerman R."/>
            <person name="Wolfgruber T.K."/>
            <person name="Yang L."/>
            <person name="Yu Y."/>
            <person name="Zhang L."/>
            <person name="Zhou S."/>
            <person name="Zhu Q."/>
            <person name="Bennetzen J.L."/>
            <person name="Dawe R.K."/>
            <person name="Jiang J."/>
            <person name="Jiang N."/>
            <person name="Presting G.G."/>
            <person name="Wessler S.R."/>
            <person name="Aluru S."/>
            <person name="Martienssen R.A."/>
            <person name="Clifton S.W."/>
            <person name="McCombie W.R."/>
            <person name="Wing R.A."/>
            <person name="Wilson R.K."/>
        </authorList>
    </citation>
    <scope>NUCLEOTIDE SEQUENCE [LARGE SCALE GENOMIC DNA]</scope>
    <source>
        <strain evidence="2">cv. B73</strain>
    </source>
</reference>
<evidence type="ECO:0000313" key="1">
    <source>
        <dbReference type="EnsemblPlants" id="Zm00001eb266100_P001"/>
    </source>
</evidence>
<dbReference type="AlphaFoldDB" id="A0A804PS07"/>
<dbReference type="Proteomes" id="UP000007305">
    <property type="component" value="Chromosome 6"/>
</dbReference>